<dbReference type="InterPro" id="IPR052513">
    <property type="entry name" value="Thioester_dehydratase-like"/>
</dbReference>
<dbReference type="PANTHER" id="PTHR34075">
    <property type="entry name" value="BLR3430 PROTEIN"/>
    <property type="match status" value="1"/>
</dbReference>
<evidence type="ECO:0000259" key="2">
    <source>
        <dbReference type="Pfam" id="PF12172"/>
    </source>
</evidence>
<feature type="domain" description="ChsH2 rubredoxin-like zinc ribbon" evidence="2">
    <location>
        <begin position="20"/>
        <end position="55"/>
    </location>
</feature>
<dbReference type="InterPro" id="IPR002878">
    <property type="entry name" value="ChsH2_C"/>
</dbReference>
<evidence type="ECO:0000313" key="4">
    <source>
        <dbReference type="Proteomes" id="UP000662986"/>
    </source>
</evidence>
<dbReference type="Pfam" id="PF01796">
    <property type="entry name" value="OB_ChsH2_C"/>
    <property type="match status" value="1"/>
</dbReference>
<evidence type="ECO:0000313" key="3">
    <source>
        <dbReference type="EMBL" id="QSE90691.1"/>
    </source>
</evidence>
<dbReference type="PANTHER" id="PTHR34075:SF5">
    <property type="entry name" value="BLR3430 PROTEIN"/>
    <property type="match status" value="1"/>
</dbReference>
<dbReference type="SUPFAM" id="SSF50249">
    <property type="entry name" value="Nucleic acid-binding proteins"/>
    <property type="match status" value="1"/>
</dbReference>
<dbReference type="Gene3D" id="6.10.30.10">
    <property type="match status" value="1"/>
</dbReference>
<feature type="domain" description="ChsH2 C-terminal OB-fold" evidence="1">
    <location>
        <begin position="58"/>
        <end position="120"/>
    </location>
</feature>
<sequence>MDLQLERPLPTPSELTAPFWAAAREHRLVRPVCDDCTRSFFTPQLICPHCLGEKWSYQTSTGRGSIYSSTIVHRPPSPALPAPYELAIVDIDEGWQLLTNIVTTEGTPTPIGTRVEVAWVEIDENWTFPAFHAIDTEDLPR</sequence>
<accession>A0A974W444</accession>
<protein>
    <submittedName>
        <fullName evidence="3">OB-fold domain-containing protein</fullName>
    </submittedName>
</protein>
<dbReference type="EMBL" id="CP070619">
    <property type="protein sequence ID" value="QSE90691.1"/>
    <property type="molecule type" value="Genomic_DNA"/>
</dbReference>
<evidence type="ECO:0000259" key="1">
    <source>
        <dbReference type="Pfam" id="PF01796"/>
    </source>
</evidence>
<proteinExistence type="predicted"/>
<dbReference type="RefSeq" id="WP_206007116.1">
    <property type="nucleotide sequence ID" value="NZ_CP070619.1"/>
</dbReference>
<reference evidence="3 4" key="1">
    <citation type="journal article" date="2021" name="Microbiol. Resour. Announc.">
        <title>Complete Genome Sequences of Two Rhodococcus sp. Strains with Large and Linear Chromosomes, Isolated from Apple Rhizosphere.</title>
        <authorList>
            <person name="Benning S."/>
            <person name="Brugnone N."/>
            <person name="Siani R."/>
            <person name="Kublik S."/>
            <person name="Schloter M."/>
            <person name="Rad V."/>
        </authorList>
    </citation>
    <scope>NUCLEOTIDE SEQUENCE [LARGE SCALE GENOMIC DNA]</scope>
    <source>
        <strain evidence="3 4">R79</strain>
    </source>
</reference>
<reference evidence="3 4" key="2">
    <citation type="journal article" date="2022" name="Arch. Microbiol.">
        <title>Rhodococcus pseudokoreensis sp. nov. isolated from the rhizosphere of young M26 apple rootstocks.</title>
        <authorList>
            <person name="Kampfer P."/>
            <person name="Glaeser S.P."/>
            <person name="Blom J."/>
            <person name="Wolf J."/>
            <person name="Benning S."/>
            <person name="Schloter M."/>
            <person name="Neumann-Schaal M."/>
        </authorList>
    </citation>
    <scope>NUCLEOTIDE SEQUENCE [LARGE SCALE GENOMIC DNA]</scope>
    <source>
        <strain evidence="3 4">R79</strain>
    </source>
</reference>
<name>A0A974W444_9NOCA</name>
<dbReference type="Pfam" id="PF12172">
    <property type="entry name" value="zf-ChsH2"/>
    <property type="match status" value="1"/>
</dbReference>
<gene>
    <name evidence="3" type="ORF">JWS13_19715</name>
</gene>
<dbReference type="InterPro" id="IPR022002">
    <property type="entry name" value="ChsH2_Znr"/>
</dbReference>
<dbReference type="Proteomes" id="UP000662986">
    <property type="component" value="Chromosome"/>
</dbReference>
<dbReference type="InterPro" id="IPR012340">
    <property type="entry name" value="NA-bd_OB-fold"/>
</dbReference>
<organism evidence="3 4">
    <name type="scientific">Rhodococcus pseudokoreensis</name>
    <dbReference type="NCBI Taxonomy" id="2811421"/>
    <lineage>
        <taxon>Bacteria</taxon>
        <taxon>Bacillati</taxon>
        <taxon>Actinomycetota</taxon>
        <taxon>Actinomycetes</taxon>
        <taxon>Mycobacteriales</taxon>
        <taxon>Nocardiaceae</taxon>
        <taxon>Rhodococcus</taxon>
    </lineage>
</organism>
<keyword evidence="4" id="KW-1185">Reference proteome</keyword>